<comment type="subcellular location">
    <subcellularLocation>
        <location evidence="2">Membrane</location>
    </subcellularLocation>
</comment>
<dbReference type="GO" id="GO:0000155">
    <property type="term" value="F:phosphorelay sensor kinase activity"/>
    <property type="evidence" value="ECO:0007669"/>
    <property type="project" value="InterPro"/>
</dbReference>
<dbReference type="SMART" id="SM00304">
    <property type="entry name" value="HAMP"/>
    <property type="match status" value="1"/>
</dbReference>
<gene>
    <name evidence="11" type="ORF">DSOUD_1255</name>
</gene>
<dbReference type="CDD" id="cd06225">
    <property type="entry name" value="HAMP"/>
    <property type="match status" value="1"/>
</dbReference>
<evidence type="ECO:0000256" key="2">
    <source>
        <dbReference type="ARBA" id="ARBA00004370"/>
    </source>
</evidence>
<dbReference type="InterPro" id="IPR003660">
    <property type="entry name" value="HAMP_dom"/>
</dbReference>
<dbReference type="Proteomes" id="UP000057158">
    <property type="component" value="Chromosome"/>
</dbReference>
<evidence type="ECO:0000313" key="12">
    <source>
        <dbReference type="Proteomes" id="UP000057158"/>
    </source>
</evidence>
<dbReference type="EC" id="2.7.13.3" evidence="3"/>
<dbReference type="Pfam" id="PF00512">
    <property type="entry name" value="HisKA"/>
    <property type="match status" value="1"/>
</dbReference>
<evidence type="ECO:0000256" key="5">
    <source>
        <dbReference type="ARBA" id="ARBA00022679"/>
    </source>
</evidence>
<evidence type="ECO:0000256" key="6">
    <source>
        <dbReference type="ARBA" id="ARBA00022777"/>
    </source>
</evidence>
<dbReference type="InterPro" id="IPR036097">
    <property type="entry name" value="HisK_dim/P_sf"/>
</dbReference>
<dbReference type="RefSeq" id="WP_053550187.1">
    <property type="nucleotide sequence ID" value="NZ_CP010802.1"/>
</dbReference>
<reference evidence="11 12" key="1">
    <citation type="submission" date="2015-07" db="EMBL/GenBank/DDBJ databases">
        <title>Isolation and Genomic Characterization of a Novel Halophilic Metal-Reducing Deltaproteobacterium from the Deep Subsurface.</title>
        <authorList>
            <person name="Badalamenti J.P."/>
            <person name="Summers Z.M."/>
            <person name="Gralnick J.A."/>
            <person name="Bond D.R."/>
        </authorList>
    </citation>
    <scope>NUCLEOTIDE SEQUENCE [LARGE SCALE GENOMIC DNA]</scope>
    <source>
        <strain evidence="11 12">WTL</strain>
    </source>
</reference>
<evidence type="ECO:0000256" key="3">
    <source>
        <dbReference type="ARBA" id="ARBA00012438"/>
    </source>
</evidence>
<dbReference type="EMBL" id="CP010802">
    <property type="protein sequence ID" value="ALC16036.1"/>
    <property type="molecule type" value="Genomic_DNA"/>
</dbReference>
<dbReference type="OrthoDB" id="9781147at2"/>
<dbReference type="PANTHER" id="PTHR43065">
    <property type="entry name" value="SENSOR HISTIDINE KINASE"/>
    <property type="match status" value="1"/>
</dbReference>
<dbReference type="PATRIC" id="fig|1603606.3.peg.1372"/>
<evidence type="ECO:0000259" key="9">
    <source>
        <dbReference type="PROSITE" id="PS50109"/>
    </source>
</evidence>
<keyword evidence="6 11" id="KW-0418">Kinase</keyword>
<dbReference type="SMART" id="SM00388">
    <property type="entry name" value="HisKA"/>
    <property type="match status" value="1"/>
</dbReference>
<keyword evidence="7" id="KW-0175">Coiled coil</keyword>
<feature type="domain" description="Histidine kinase" evidence="9">
    <location>
        <begin position="308"/>
        <end position="518"/>
    </location>
</feature>
<evidence type="ECO:0000256" key="7">
    <source>
        <dbReference type="SAM" id="Coils"/>
    </source>
</evidence>
<dbReference type="Gene3D" id="6.10.340.10">
    <property type="match status" value="1"/>
</dbReference>
<comment type="catalytic activity">
    <reaction evidence="1">
        <text>ATP + protein L-histidine = ADP + protein N-phospho-L-histidine.</text>
        <dbReference type="EC" id="2.7.13.3"/>
    </reaction>
</comment>
<evidence type="ECO:0000256" key="4">
    <source>
        <dbReference type="ARBA" id="ARBA00022553"/>
    </source>
</evidence>
<dbReference type="GO" id="GO:0016020">
    <property type="term" value="C:membrane"/>
    <property type="evidence" value="ECO:0007669"/>
    <property type="project" value="UniProtKB-SubCell"/>
</dbReference>
<dbReference type="SUPFAM" id="SSF158472">
    <property type="entry name" value="HAMP domain-like"/>
    <property type="match status" value="1"/>
</dbReference>
<dbReference type="InterPro" id="IPR036890">
    <property type="entry name" value="HATPase_C_sf"/>
</dbReference>
<evidence type="ECO:0000259" key="10">
    <source>
        <dbReference type="PROSITE" id="PS50885"/>
    </source>
</evidence>
<protein>
    <recommendedName>
        <fullName evidence="3">histidine kinase</fullName>
        <ecNumber evidence="3">2.7.13.3</ecNumber>
    </recommendedName>
</protein>
<keyword evidence="12" id="KW-1185">Reference proteome</keyword>
<dbReference type="PANTHER" id="PTHR43065:SF42">
    <property type="entry name" value="TWO-COMPONENT SENSOR PPRA"/>
    <property type="match status" value="1"/>
</dbReference>
<organism evidence="11 12">
    <name type="scientific">Desulfuromonas soudanensis</name>
    <dbReference type="NCBI Taxonomy" id="1603606"/>
    <lineage>
        <taxon>Bacteria</taxon>
        <taxon>Pseudomonadati</taxon>
        <taxon>Thermodesulfobacteriota</taxon>
        <taxon>Desulfuromonadia</taxon>
        <taxon>Desulfuromonadales</taxon>
        <taxon>Desulfuromonadaceae</taxon>
        <taxon>Desulfuromonas</taxon>
    </lineage>
</organism>
<dbReference type="InterPro" id="IPR004358">
    <property type="entry name" value="Sig_transdc_His_kin-like_C"/>
</dbReference>
<keyword evidence="8" id="KW-1133">Transmembrane helix</keyword>
<dbReference type="Gene3D" id="3.30.450.290">
    <property type="match status" value="1"/>
</dbReference>
<dbReference type="AlphaFoldDB" id="A0A0M5IVM4"/>
<keyword evidence="8" id="KW-0812">Transmembrane</keyword>
<dbReference type="CDD" id="cd00082">
    <property type="entry name" value="HisKA"/>
    <property type="match status" value="1"/>
</dbReference>
<dbReference type="InterPro" id="IPR003661">
    <property type="entry name" value="HisK_dim/P_dom"/>
</dbReference>
<evidence type="ECO:0000256" key="8">
    <source>
        <dbReference type="SAM" id="Phobius"/>
    </source>
</evidence>
<evidence type="ECO:0000256" key="1">
    <source>
        <dbReference type="ARBA" id="ARBA00000085"/>
    </source>
</evidence>
<dbReference type="PRINTS" id="PR00344">
    <property type="entry name" value="BCTRLSENSOR"/>
</dbReference>
<accession>A0A0M5IVM4</accession>
<keyword evidence="5" id="KW-0808">Transferase</keyword>
<keyword evidence="8" id="KW-0472">Membrane</keyword>
<dbReference type="Pfam" id="PF02518">
    <property type="entry name" value="HATPase_c"/>
    <property type="match status" value="1"/>
</dbReference>
<dbReference type="SUPFAM" id="SSF55874">
    <property type="entry name" value="ATPase domain of HSP90 chaperone/DNA topoisomerase II/histidine kinase"/>
    <property type="match status" value="1"/>
</dbReference>
<dbReference type="STRING" id="1603606.DSOUD_1255"/>
<dbReference type="PROSITE" id="PS50109">
    <property type="entry name" value="HIS_KIN"/>
    <property type="match status" value="1"/>
</dbReference>
<dbReference type="Pfam" id="PF00672">
    <property type="entry name" value="HAMP"/>
    <property type="match status" value="1"/>
</dbReference>
<dbReference type="PROSITE" id="PS50885">
    <property type="entry name" value="HAMP"/>
    <property type="match status" value="1"/>
</dbReference>
<sequence length="531" mass="58670">MRLRLITKFTLVSAALLLFGMALLAAINIQTLKTLLEEEAVRDLDNLSETIIRTTHYQMLEDDRERVYQMIREVGSQKEIEHIRLINKDGTIIFSTDQAEIGTMLDKKTEACNMCHAEDQPLVYVSSMNRSRIFSDRNGKQVLGMAKGIYGERSCSAAACHFHPADAKILGVLDVIVSREGMLAQTISYRNNILALTFVLLLLFSLCLTLLVQKMINGPIKNLLLHTVKLSRGEFDGVVEGGGSDELGELTTAFNTMTVNLRGAREEISGWASTLEQRVEERTRELKEMQSRLLRSEKLASLGELAAGIAHEINNPLTGILMFSSMVIDDRRLDPALKGDMETIVRETGRCAEIVRGLLNFARETVPQKRLDCAARIMELTLGLVEHQIAVQNIRVVRDFAGHLPPVLVDPNQLEQVFMNMVINASQAMPQGGTLTVRIEASSRPETLCIGIADTGCGIPEEDLGRIFDPFFSTKEQRGTGLGLAVSFGIIENHQGQIEVESRLGEGTTITISLPVAGPGVEEAPREMLEV</sequence>
<dbReference type="Gene3D" id="1.10.287.130">
    <property type="match status" value="1"/>
</dbReference>
<feature type="coiled-coil region" evidence="7">
    <location>
        <begin position="272"/>
        <end position="299"/>
    </location>
</feature>
<keyword evidence="4" id="KW-0597">Phosphoprotein</keyword>
<proteinExistence type="predicted"/>
<feature type="domain" description="HAMP" evidence="10">
    <location>
        <begin position="214"/>
        <end position="266"/>
    </location>
</feature>
<dbReference type="InterPro" id="IPR005467">
    <property type="entry name" value="His_kinase_dom"/>
</dbReference>
<name>A0A0M5IVM4_9BACT</name>
<dbReference type="SMART" id="SM00387">
    <property type="entry name" value="HATPase_c"/>
    <property type="match status" value="1"/>
</dbReference>
<dbReference type="KEGG" id="des:DSOUD_1255"/>
<dbReference type="Gene3D" id="3.30.565.10">
    <property type="entry name" value="Histidine kinase-like ATPase, C-terminal domain"/>
    <property type="match status" value="1"/>
</dbReference>
<feature type="transmembrane region" description="Helical" evidence="8">
    <location>
        <begin position="193"/>
        <end position="212"/>
    </location>
</feature>
<evidence type="ECO:0000313" key="11">
    <source>
        <dbReference type="EMBL" id="ALC16036.1"/>
    </source>
</evidence>
<dbReference type="InterPro" id="IPR003594">
    <property type="entry name" value="HATPase_dom"/>
</dbReference>
<dbReference type="SUPFAM" id="SSF47384">
    <property type="entry name" value="Homodimeric domain of signal transducing histidine kinase"/>
    <property type="match status" value="1"/>
</dbReference>